<feature type="region of interest" description="Disordered" evidence="5">
    <location>
        <begin position="147"/>
        <end position="186"/>
    </location>
</feature>
<dbReference type="Gene3D" id="3.50.80.10">
    <property type="entry name" value="D-tyrosyl-tRNA(Tyr) deacylase"/>
    <property type="match status" value="1"/>
</dbReference>
<keyword evidence="7" id="KW-1185">Reference proteome</keyword>
<dbReference type="EC" id="3.1.1.96" evidence="4"/>
<evidence type="ECO:0000313" key="6">
    <source>
        <dbReference type="EMBL" id="AUW93473.1"/>
    </source>
</evidence>
<comment type="function">
    <text evidence="4">An aminoacyl-tRNA editing enzyme that deacylates mischarged D-aminoacyl-tRNAs. Also deacylates mischarged glycyl-tRNA(Ala), protecting cells against glycine mischarging by AlaRS. Acts via tRNA-based rather than protein-based catalysis; rejects L-amino acids rather than detecting D-amino acids in the active site. By recycling D-aminoacyl-tRNA to D-amino acids and free tRNA molecules, this enzyme counteracts the toxicity associated with the formation of D-aminoacyl-tRNA entities in vivo and helps enforce protein L-homochirality.</text>
</comment>
<evidence type="ECO:0000256" key="4">
    <source>
        <dbReference type="HAMAP-Rule" id="MF_00518"/>
    </source>
</evidence>
<dbReference type="Pfam" id="PF02580">
    <property type="entry name" value="Tyr_Deacylase"/>
    <property type="match status" value="1"/>
</dbReference>
<dbReference type="PANTHER" id="PTHR10472:SF5">
    <property type="entry name" value="D-AMINOACYL-TRNA DEACYLASE 1"/>
    <property type="match status" value="1"/>
</dbReference>
<keyword evidence="2 4" id="KW-0820">tRNA-binding</keyword>
<dbReference type="HAMAP" id="MF_00518">
    <property type="entry name" value="Deacylase_Dtd"/>
    <property type="match status" value="1"/>
</dbReference>
<gene>
    <name evidence="4" type="primary">dtd</name>
    <name evidence="6" type="ORF">BXT84_05520</name>
</gene>
<name>A0ABN5H1J0_9FIRM</name>
<dbReference type="EC" id="3.1.1.-" evidence="4"/>
<dbReference type="PANTHER" id="PTHR10472">
    <property type="entry name" value="D-TYROSYL-TRNA TYR DEACYLASE"/>
    <property type="match status" value="1"/>
</dbReference>
<organism evidence="6 7">
    <name type="scientific">Sulfobacillus thermotolerans</name>
    <dbReference type="NCBI Taxonomy" id="338644"/>
    <lineage>
        <taxon>Bacteria</taxon>
        <taxon>Bacillati</taxon>
        <taxon>Bacillota</taxon>
        <taxon>Clostridia</taxon>
        <taxon>Eubacteriales</taxon>
        <taxon>Clostridiales Family XVII. Incertae Sedis</taxon>
        <taxon>Sulfobacillus</taxon>
    </lineage>
</organism>
<comment type="catalytic activity">
    <reaction evidence="4">
        <text>glycyl-tRNA(Ala) + H2O = tRNA(Ala) + glycine + H(+)</text>
        <dbReference type="Rhea" id="RHEA:53744"/>
        <dbReference type="Rhea" id="RHEA-COMP:9657"/>
        <dbReference type="Rhea" id="RHEA-COMP:13640"/>
        <dbReference type="ChEBI" id="CHEBI:15377"/>
        <dbReference type="ChEBI" id="CHEBI:15378"/>
        <dbReference type="ChEBI" id="CHEBI:57305"/>
        <dbReference type="ChEBI" id="CHEBI:78442"/>
        <dbReference type="ChEBI" id="CHEBI:78522"/>
    </reaction>
</comment>
<evidence type="ECO:0000256" key="3">
    <source>
        <dbReference type="ARBA" id="ARBA00022801"/>
    </source>
</evidence>
<dbReference type="EMBL" id="CP019454">
    <property type="protein sequence ID" value="AUW93473.1"/>
    <property type="molecule type" value="Genomic_DNA"/>
</dbReference>
<keyword evidence="4" id="KW-0963">Cytoplasm</keyword>
<accession>A0ABN5H1J0</accession>
<feature type="compositionally biased region" description="Basic and acidic residues" evidence="5">
    <location>
        <begin position="147"/>
        <end position="159"/>
    </location>
</feature>
<dbReference type="InterPro" id="IPR003732">
    <property type="entry name" value="Daa-tRNA_deacyls_DTD"/>
</dbReference>
<dbReference type="Proteomes" id="UP000325292">
    <property type="component" value="Chromosome"/>
</dbReference>
<comment type="subunit">
    <text evidence="4">Homodimer.</text>
</comment>
<evidence type="ECO:0000313" key="7">
    <source>
        <dbReference type="Proteomes" id="UP000325292"/>
    </source>
</evidence>
<reference evidence="6 7" key="1">
    <citation type="journal article" date="2019" name="Sci. Rep.">
        <title>Sulfobacillus thermotolerans: new insights into resistance and metabolic capacities of acidophilic chemolithotrophs.</title>
        <authorList>
            <person name="Panyushkina A.E."/>
            <person name="Babenko V.V."/>
            <person name="Nikitina A.S."/>
            <person name="Selezneva O.V."/>
            <person name="Tsaplina I.A."/>
            <person name="Letarova M.A."/>
            <person name="Kostryukova E.S."/>
            <person name="Letarov A.V."/>
        </authorList>
    </citation>
    <scope>NUCLEOTIDE SEQUENCE [LARGE SCALE GENOMIC DNA]</scope>
    <source>
        <strain evidence="6 7">Kr1</strain>
    </source>
</reference>
<keyword evidence="4" id="KW-0694">RNA-binding</keyword>
<sequence>MRALLQRVRRASVAVDGQSIASIDTGLLLFLGIHPHDNRDIARWLSDKVLNLRIFDERGKMNRSVLDVQGGILVVSQFTLYAETVDGRRPNFSLAASRDVAEPLYEYFVELCRAKSNHVETGRFGAPMEVSLINWGPVTLWVDSAERKKNRAAHEDRPSAHGTPKTSHGLRPSGARLSGQADKGKA</sequence>
<comment type="subcellular location">
    <subcellularLocation>
        <location evidence="4">Cytoplasm</location>
    </subcellularLocation>
</comment>
<protein>
    <recommendedName>
        <fullName evidence="4">D-aminoacyl-tRNA deacylase</fullName>
        <shortName evidence="4">DTD</shortName>
        <ecNumber evidence="4">3.1.1.96</ecNumber>
    </recommendedName>
    <alternativeName>
        <fullName evidence="4">Gly-tRNA(Ala) deacylase</fullName>
        <ecNumber evidence="4">3.1.1.-</ecNumber>
    </alternativeName>
</protein>
<dbReference type="NCBIfam" id="TIGR00256">
    <property type="entry name" value="D-aminoacyl-tRNA deacylase"/>
    <property type="match status" value="1"/>
</dbReference>
<dbReference type="SUPFAM" id="SSF69500">
    <property type="entry name" value="DTD-like"/>
    <property type="match status" value="1"/>
</dbReference>
<keyword evidence="3 4" id="KW-0378">Hydrolase</keyword>
<dbReference type="CDD" id="cd00563">
    <property type="entry name" value="Dtyr_deacylase"/>
    <property type="match status" value="1"/>
</dbReference>
<evidence type="ECO:0000256" key="2">
    <source>
        <dbReference type="ARBA" id="ARBA00022555"/>
    </source>
</evidence>
<feature type="short sequence motif" description="Gly-cisPro motif, important for rejection of L-amino acids" evidence="4">
    <location>
        <begin position="136"/>
        <end position="137"/>
    </location>
</feature>
<proteinExistence type="inferred from homology"/>
<comment type="catalytic activity">
    <reaction evidence="4">
        <text>a D-aminoacyl-tRNA + H2O = a tRNA + a D-alpha-amino acid + H(+)</text>
        <dbReference type="Rhea" id="RHEA:13953"/>
        <dbReference type="Rhea" id="RHEA-COMP:10123"/>
        <dbReference type="Rhea" id="RHEA-COMP:10124"/>
        <dbReference type="ChEBI" id="CHEBI:15377"/>
        <dbReference type="ChEBI" id="CHEBI:15378"/>
        <dbReference type="ChEBI" id="CHEBI:59871"/>
        <dbReference type="ChEBI" id="CHEBI:78442"/>
        <dbReference type="ChEBI" id="CHEBI:79333"/>
        <dbReference type="EC" id="3.1.1.96"/>
    </reaction>
</comment>
<evidence type="ECO:0000256" key="1">
    <source>
        <dbReference type="ARBA" id="ARBA00009673"/>
    </source>
</evidence>
<evidence type="ECO:0000256" key="5">
    <source>
        <dbReference type="SAM" id="MobiDB-lite"/>
    </source>
</evidence>
<comment type="similarity">
    <text evidence="1 4">Belongs to the DTD family.</text>
</comment>
<dbReference type="InterPro" id="IPR023509">
    <property type="entry name" value="DTD-like_sf"/>
</dbReference>
<comment type="domain">
    <text evidence="4">A Gly-cisPro motif from one monomer fits into the active site of the other monomer to allow specific chiral rejection of L-amino acids.</text>
</comment>